<feature type="compositionally biased region" description="Basic residues" evidence="13">
    <location>
        <begin position="623"/>
        <end position="636"/>
    </location>
</feature>
<feature type="region of interest" description="Disordered" evidence="13">
    <location>
        <begin position="621"/>
        <end position="696"/>
    </location>
</feature>
<feature type="region of interest" description="Disordered" evidence="13">
    <location>
        <begin position="1321"/>
        <end position="1347"/>
    </location>
</feature>
<accession>A0A8H3CAI0</accession>
<evidence type="ECO:0000256" key="13">
    <source>
        <dbReference type="SAM" id="MobiDB-lite"/>
    </source>
</evidence>
<dbReference type="InterPro" id="IPR008271">
    <property type="entry name" value="Ser/Thr_kinase_AS"/>
</dbReference>
<feature type="region of interest" description="Disordered" evidence="13">
    <location>
        <begin position="1"/>
        <end position="22"/>
    </location>
</feature>
<keyword evidence="7" id="KW-0418">Kinase</keyword>
<dbReference type="PANTHER" id="PTHR24346">
    <property type="entry name" value="MAP/MICROTUBULE AFFINITY-REGULATING KINASE"/>
    <property type="match status" value="1"/>
</dbReference>
<feature type="region of interest" description="Disordered" evidence="13">
    <location>
        <begin position="1143"/>
        <end position="1209"/>
    </location>
</feature>
<protein>
    <recommendedName>
        <fullName evidence="14">Protein kinase domain-containing protein</fullName>
    </recommendedName>
</protein>
<evidence type="ECO:0000256" key="1">
    <source>
        <dbReference type="ARBA" id="ARBA00004141"/>
    </source>
</evidence>
<feature type="region of interest" description="Disordered" evidence="13">
    <location>
        <begin position="194"/>
        <end position="213"/>
    </location>
</feature>
<dbReference type="Pfam" id="PF08609">
    <property type="entry name" value="Fes1"/>
    <property type="match status" value="1"/>
</dbReference>
<evidence type="ECO:0000256" key="4">
    <source>
        <dbReference type="ARBA" id="ARBA00022679"/>
    </source>
</evidence>
<keyword evidence="8 12" id="KW-0067">ATP-binding</keyword>
<feature type="region of interest" description="Disordered" evidence="13">
    <location>
        <begin position="275"/>
        <end position="314"/>
    </location>
</feature>
<dbReference type="GO" id="GO:0016020">
    <property type="term" value="C:membrane"/>
    <property type="evidence" value="ECO:0007669"/>
    <property type="project" value="UniProtKB-SubCell"/>
</dbReference>
<feature type="compositionally biased region" description="Low complexity" evidence="13">
    <location>
        <begin position="1082"/>
        <end position="1091"/>
    </location>
</feature>
<dbReference type="InterPro" id="IPR011989">
    <property type="entry name" value="ARM-like"/>
</dbReference>
<dbReference type="PROSITE" id="PS50920">
    <property type="entry name" value="SOLCAR"/>
    <property type="match status" value="3"/>
</dbReference>
<comment type="subcellular location">
    <subcellularLocation>
        <location evidence="1">Membrane</location>
        <topology evidence="1">Multi-pass membrane protein</topology>
    </subcellularLocation>
</comment>
<comment type="caution">
    <text evidence="15">The sequence shown here is derived from an EMBL/GenBank/DDBJ whole genome shotgun (WGS) entry which is preliminary data.</text>
</comment>
<dbReference type="Pfam" id="PF00153">
    <property type="entry name" value="Mito_carr"/>
    <property type="match status" value="3"/>
</dbReference>
<evidence type="ECO:0000256" key="12">
    <source>
        <dbReference type="PROSITE-ProRule" id="PRU10141"/>
    </source>
</evidence>
<keyword evidence="3" id="KW-0723">Serine/threonine-protein kinase</keyword>
<evidence type="ECO:0000256" key="8">
    <source>
        <dbReference type="ARBA" id="ARBA00022840"/>
    </source>
</evidence>
<feature type="compositionally biased region" description="Polar residues" evidence="13">
    <location>
        <begin position="931"/>
        <end position="940"/>
    </location>
</feature>
<dbReference type="Pfam" id="PF00069">
    <property type="entry name" value="Pkinase"/>
    <property type="match status" value="1"/>
</dbReference>
<dbReference type="SUPFAM" id="SSF48371">
    <property type="entry name" value="ARM repeat"/>
    <property type="match status" value="1"/>
</dbReference>
<keyword evidence="6 12" id="KW-0547">Nucleotide-binding</keyword>
<dbReference type="Proteomes" id="UP000663846">
    <property type="component" value="Unassembled WGS sequence"/>
</dbReference>
<feature type="compositionally biased region" description="Low complexity" evidence="13">
    <location>
        <begin position="764"/>
        <end position="773"/>
    </location>
</feature>
<feature type="compositionally biased region" description="Basic and acidic residues" evidence="13">
    <location>
        <begin position="1168"/>
        <end position="1178"/>
    </location>
</feature>
<dbReference type="InterPro" id="IPR011009">
    <property type="entry name" value="Kinase-like_dom_sf"/>
</dbReference>
<evidence type="ECO:0000256" key="10">
    <source>
        <dbReference type="ARBA" id="ARBA00023136"/>
    </source>
</evidence>
<reference evidence="15" key="1">
    <citation type="submission" date="2021-01" db="EMBL/GenBank/DDBJ databases">
        <authorList>
            <person name="Kaushik A."/>
        </authorList>
    </citation>
    <scope>NUCLEOTIDE SEQUENCE</scope>
    <source>
        <strain evidence="15">AG1-1C</strain>
    </source>
</reference>
<sequence length="1699" mass="183498">MESLLKWSLENTPADEPVTPPTAERMKELDPAIIDMILGKSDAVVMKVCEKLAIARDESREEDERVEALDDFEMLVEQIDNANNLENLKMWEPLIELIRSPVPGVQRHAIWIAGTAVQNNSAAQSDFLKRDPLPHLLSLVTSYQVSGIRRLDELDGWKALKHALQDPDITVRRKTAFLINTLLLQDASSSGSTAAALHESDGPKLHSSGGAVSESTEGLVRRAIVEHGLIEALVQPLPYGLDGDGDPMEDADYREKVLQTIDTFVQNGGKVIVGPALNDDMDPEGSQGRRPASTAVERTRRASGSNKGSGMDVSQHPAAIAYQAAHPRRAIPRFGPYLLLQTLGEGEFGKVKLGLHATWGEEVAVKLIRRGNVENALRMSKVEREIEVLRKINHPNIVRLYDVIETDKYIGIVLEYASGGELFDHILAHRFLRERDACKLFAQLISGVSYIHQKKIVHRDLKLENLLLDRNRNVIITDFGFANRFEHRPDDLMQTSCGSPCYAAPELVISEGEYVGSAVDIWSCGVILYAMLAGYLPFDDDPANPDGDNINLLYKYIVTTPLTFPDYVSEAARDLLGRMLVPDPKHRADLVTIMAHPWLEPYSAQFQLSVEQLEQQATEQQHAKRMAYQRQIRKKQQQQAQAAQTSSQSRATRTQSTRPAAPEDSTDLLYTSTASPSRRERAGASAIVLPSPTNAANSEMLTVDGAQTQDSAPGERKNRGYRHTIQLEYDVGTRDSAPPVPTISPVPLEASSGTPSSITAMQDTSTGTTTPTPEHSQPQSSTNGRSVSTSRVAPPSAFSMSTGVRSVSAGTAETRARSEETETMDRAISSGTGRGGSMDANGRSLDFSMSEDGAPFHVPRPGIPSVQVSQPSTSIDEADILAALTGGKRSVKHSTTSTNGVNGANGSVPTPSVKVDMTTAGEIVRSPVMLTPTTIESTGLPTRAPTEPAVSDAENKPRPAPAQTKPTDSGTSTPTKTPEPVLAPTPAGPVRNVSTSSTGGSSTPRSKSTRQSTKPVEKPAEEEVGNTSVSSSKSRRKTLSLMVEPFQRPFRTRTPVEPQPERKDTQPQPLRSAPVAPPTVAPAPVATPAVAQEASPAPATYKSNTERFMAEGAPAGPASATSKAKRVMNWFRKRSLAPEVATPASHPVVSLPPANTPLAQAVPTRSDTQPHLEPKHSSGMDSLSTTKDQSSLQLPRPSNSPTPVSIVKPSKPIVNRAGMRVHEGAVDQAMVTSGSPLDALSHAEAVLVEMGIAFTKESEWKFRCVRHKKRKGGISGSVGGLSAGVMGSAASGGVNNRGLPMPPPPSFGGAGGMLRGLLRRSSAQPGVPVESEGATQQQQLPEPIYGERTDDAQDEVRFFVELTRIDRLEYTYSIDDKMSTATPTRKPLPGYYQFGAGAFAGVTEICIFYPLDVVKTRMQLDTGKSPSMLTSFKNIIREEGAGRLYRGLVPPLLLEAPKRAVKFAANDFWGKAFVKNSPDGKMTQGLSILTGAAAGATESFVVVPFELVKIRLQDKTSKYAGPMDVVRSIVRQHGPLGLYAGMESTFWRFTRMVEWWLFWTISETTDRFSAGYGIGDPNELDRTIYTLRSKLPKAETPQAALLNNFVSGAAGGFVGTALNTPFDVVKSRIQGAHPVPGVLPKYNWTYPSLALILREEGAAALYKGFVPKVLRLAPGGGVLLLVVEAVLGVVRKTLGPPYV</sequence>
<feature type="repeat" description="Solcar" evidence="11">
    <location>
        <begin position="1599"/>
        <end position="1689"/>
    </location>
</feature>
<dbReference type="GO" id="GO:0005737">
    <property type="term" value="C:cytoplasm"/>
    <property type="evidence" value="ECO:0007669"/>
    <property type="project" value="TreeGrafter"/>
</dbReference>
<evidence type="ECO:0000256" key="6">
    <source>
        <dbReference type="ARBA" id="ARBA00022741"/>
    </source>
</evidence>
<feature type="compositionally biased region" description="Polar residues" evidence="13">
    <location>
        <begin position="964"/>
        <end position="976"/>
    </location>
</feature>
<dbReference type="SUPFAM" id="SSF56112">
    <property type="entry name" value="Protein kinase-like (PK-like)"/>
    <property type="match status" value="1"/>
</dbReference>
<feature type="compositionally biased region" description="Polar residues" evidence="13">
    <location>
        <begin position="751"/>
        <end position="763"/>
    </location>
</feature>
<feature type="compositionally biased region" description="Polar residues" evidence="13">
    <location>
        <begin position="893"/>
        <end position="910"/>
    </location>
</feature>
<evidence type="ECO:0000313" key="16">
    <source>
        <dbReference type="Proteomes" id="UP000663846"/>
    </source>
</evidence>
<dbReference type="InterPro" id="IPR018108">
    <property type="entry name" value="MCP_transmembrane"/>
</dbReference>
<feature type="repeat" description="Solcar" evidence="11">
    <location>
        <begin position="1388"/>
        <end position="1472"/>
    </location>
</feature>
<dbReference type="InterPro" id="IPR017441">
    <property type="entry name" value="Protein_kinase_ATP_BS"/>
</dbReference>
<gene>
    <name evidence="15" type="ORF">RDB_LOCUS182675</name>
</gene>
<dbReference type="Gene3D" id="1.10.510.10">
    <property type="entry name" value="Transferase(Phosphotransferase) domain 1"/>
    <property type="match status" value="1"/>
</dbReference>
<dbReference type="FunFam" id="3.30.200.20:FF:000003">
    <property type="entry name" value="Non-specific serine/threonine protein kinase"/>
    <property type="match status" value="1"/>
</dbReference>
<feature type="compositionally biased region" description="Polar residues" evidence="13">
    <location>
        <begin position="1179"/>
        <end position="1203"/>
    </location>
</feature>
<evidence type="ECO:0000256" key="11">
    <source>
        <dbReference type="PROSITE-ProRule" id="PRU00282"/>
    </source>
</evidence>
<dbReference type="InterPro" id="IPR013918">
    <property type="entry name" value="Nucleotide_exch_fac_Fes1"/>
</dbReference>
<feature type="compositionally biased region" description="Low complexity" evidence="13">
    <location>
        <begin position="637"/>
        <end position="657"/>
    </location>
</feature>
<dbReference type="PROSITE" id="PS00107">
    <property type="entry name" value="PROTEIN_KINASE_ATP"/>
    <property type="match status" value="1"/>
</dbReference>
<dbReference type="GO" id="GO:0035556">
    <property type="term" value="P:intracellular signal transduction"/>
    <property type="evidence" value="ECO:0007669"/>
    <property type="project" value="TreeGrafter"/>
</dbReference>
<dbReference type="InterPro" id="IPR000719">
    <property type="entry name" value="Prot_kinase_dom"/>
</dbReference>
<dbReference type="SMART" id="SM00220">
    <property type="entry name" value="S_TKc"/>
    <property type="match status" value="1"/>
</dbReference>
<proteinExistence type="inferred from homology"/>
<comment type="similarity">
    <text evidence="2">Belongs to the FES1 family.</text>
</comment>
<evidence type="ECO:0000256" key="9">
    <source>
        <dbReference type="ARBA" id="ARBA00022989"/>
    </source>
</evidence>
<keyword evidence="5 11" id="KW-0812">Transmembrane</keyword>
<dbReference type="FunFam" id="1.10.510.10:FF:000636">
    <property type="entry name" value="Non-specific serine/threonine protein kinase"/>
    <property type="match status" value="1"/>
</dbReference>
<feature type="region of interest" description="Disordered" evidence="13">
    <location>
        <begin position="891"/>
        <end position="913"/>
    </location>
</feature>
<feature type="compositionally biased region" description="Polar residues" evidence="13">
    <location>
        <begin position="774"/>
        <end position="791"/>
    </location>
</feature>
<dbReference type="SUPFAM" id="SSF103506">
    <property type="entry name" value="Mitochondrial carrier"/>
    <property type="match status" value="1"/>
</dbReference>
<dbReference type="EMBL" id="CAJMWS010001200">
    <property type="protein sequence ID" value="CAE6475131.1"/>
    <property type="molecule type" value="Genomic_DNA"/>
</dbReference>
<keyword evidence="9" id="KW-1133">Transmembrane helix</keyword>
<dbReference type="InterPro" id="IPR016024">
    <property type="entry name" value="ARM-type_fold"/>
</dbReference>
<feature type="region of interest" description="Disordered" evidence="13">
    <location>
        <begin position="929"/>
        <end position="1122"/>
    </location>
</feature>
<dbReference type="Gene3D" id="1.25.10.10">
    <property type="entry name" value="Leucine-rich Repeat Variant"/>
    <property type="match status" value="1"/>
</dbReference>
<dbReference type="PROSITE" id="PS50011">
    <property type="entry name" value="PROTEIN_KINASE_DOM"/>
    <property type="match status" value="1"/>
</dbReference>
<dbReference type="GO" id="GO:0005524">
    <property type="term" value="F:ATP binding"/>
    <property type="evidence" value="ECO:0007669"/>
    <property type="project" value="UniProtKB-UniRule"/>
</dbReference>
<evidence type="ECO:0000259" key="14">
    <source>
        <dbReference type="PROSITE" id="PS50011"/>
    </source>
</evidence>
<keyword evidence="10 11" id="KW-0472">Membrane</keyword>
<evidence type="ECO:0000256" key="7">
    <source>
        <dbReference type="ARBA" id="ARBA00022777"/>
    </source>
</evidence>
<evidence type="ECO:0000256" key="2">
    <source>
        <dbReference type="ARBA" id="ARBA00011045"/>
    </source>
</evidence>
<feature type="domain" description="Protein kinase" evidence="14">
    <location>
        <begin position="337"/>
        <end position="599"/>
    </location>
</feature>
<keyword evidence="4" id="KW-0808">Transferase</keyword>
<organism evidence="15 16">
    <name type="scientific">Rhizoctonia solani</name>
    <dbReference type="NCBI Taxonomy" id="456999"/>
    <lineage>
        <taxon>Eukaryota</taxon>
        <taxon>Fungi</taxon>
        <taxon>Dikarya</taxon>
        <taxon>Basidiomycota</taxon>
        <taxon>Agaricomycotina</taxon>
        <taxon>Agaricomycetes</taxon>
        <taxon>Cantharellales</taxon>
        <taxon>Ceratobasidiaceae</taxon>
        <taxon>Rhizoctonia</taxon>
    </lineage>
</organism>
<feature type="repeat" description="Solcar" evidence="11">
    <location>
        <begin position="1482"/>
        <end position="1568"/>
    </location>
</feature>
<feature type="compositionally biased region" description="Basic and acidic residues" evidence="13">
    <location>
        <begin position="814"/>
        <end position="825"/>
    </location>
</feature>
<dbReference type="Gene3D" id="1.50.40.10">
    <property type="entry name" value="Mitochondrial carrier domain"/>
    <property type="match status" value="1"/>
</dbReference>
<evidence type="ECO:0000313" key="15">
    <source>
        <dbReference type="EMBL" id="CAE6475131.1"/>
    </source>
</evidence>
<evidence type="ECO:0000256" key="3">
    <source>
        <dbReference type="ARBA" id="ARBA00022527"/>
    </source>
</evidence>
<feature type="region of interest" description="Disordered" evidence="13">
    <location>
        <begin position="730"/>
        <end position="847"/>
    </location>
</feature>
<feature type="compositionally biased region" description="Polar residues" evidence="13">
    <location>
        <begin position="798"/>
        <end position="809"/>
    </location>
</feature>
<name>A0A8H3CAI0_9AGAM</name>
<dbReference type="PANTHER" id="PTHR24346:SF110">
    <property type="entry name" value="NON-SPECIFIC SERINE_THREONINE PROTEIN KINASE"/>
    <property type="match status" value="1"/>
</dbReference>
<dbReference type="GO" id="GO:0004674">
    <property type="term" value="F:protein serine/threonine kinase activity"/>
    <property type="evidence" value="ECO:0007669"/>
    <property type="project" value="UniProtKB-KW"/>
</dbReference>
<feature type="binding site" evidence="12">
    <location>
        <position position="366"/>
    </location>
    <ligand>
        <name>ATP</name>
        <dbReference type="ChEBI" id="CHEBI:30616"/>
    </ligand>
</feature>
<feature type="compositionally biased region" description="Low complexity" evidence="13">
    <location>
        <begin position="994"/>
        <end position="1010"/>
    </location>
</feature>
<evidence type="ECO:0000256" key="5">
    <source>
        <dbReference type="ARBA" id="ARBA00022692"/>
    </source>
</evidence>
<dbReference type="InterPro" id="IPR023395">
    <property type="entry name" value="MCP_dom_sf"/>
</dbReference>
<dbReference type="PROSITE" id="PS00108">
    <property type="entry name" value="PROTEIN_KINASE_ST"/>
    <property type="match status" value="1"/>
</dbReference>